<evidence type="ECO:0000256" key="3">
    <source>
        <dbReference type="ARBA" id="ARBA00023027"/>
    </source>
</evidence>
<dbReference type="GO" id="GO:1990414">
    <property type="term" value="P:replication-born double-strand break repair via sister chromatid exchange"/>
    <property type="evidence" value="ECO:0007669"/>
    <property type="project" value="TreeGrafter"/>
</dbReference>
<dbReference type="GeneID" id="31018178"/>
<dbReference type="GO" id="GO:0070403">
    <property type="term" value="F:NAD+ binding"/>
    <property type="evidence" value="ECO:0007669"/>
    <property type="project" value="InterPro"/>
</dbReference>
<dbReference type="PROSITE" id="PS50305">
    <property type="entry name" value="SIRTUIN"/>
    <property type="match status" value="1"/>
</dbReference>
<dbReference type="Proteomes" id="UP000183809">
    <property type="component" value="Unassembled WGS sequence"/>
</dbReference>
<keyword evidence="3" id="KW-0520">NAD</keyword>
<dbReference type="GO" id="GO:0031934">
    <property type="term" value="C:mating-type region heterochromatin"/>
    <property type="evidence" value="ECO:0007669"/>
    <property type="project" value="TreeGrafter"/>
</dbReference>
<dbReference type="STRING" id="236234.A0A1J9SCU0"/>
<dbReference type="GO" id="GO:0005634">
    <property type="term" value="C:nucleus"/>
    <property type="evidence" value="ECO:0007669"/>
    <property type="project" value="TreeGrafter"/>
</dbReference>
<comment type="similarity">
    <text evidence="1">Belongs to the sirtuin family. Class I subfamily.</text>
</comment>
<reference evidence="7 8" key="1">
    <citation type="submission" date="2016-10" db="EMBL/GenBank/DDBJ databases">
        <title>Proteomics and genomics reveal pathogen-plant mechanisms compatible with a hemibiotrophic lifestyle of Diplodia corticola.</title>
        <authorList>
            <person name="Fernandes I."/>
            <person name="De Jonge R."/>
            <person name="Van De Peer Y."/>
            <person name="Devreese B."/>
            <person name="Alves A."/>
            <person name="Esteves A.C."/>
        </authorList>
    </citation>
    <scope>NUCLEOTIDE SEQUENCE [LARGE SCALE GENOMIC DNA]</scope>
    <source>
        <strain evidence="7 8">CBS 112549</strain>
    </source>
</reference>
<evidence type="ECO:0000256" key="2">
    <source>
        <dbReference type="ARBA" id="ARBA00022679"/>
    </source>
</evidence>
<feature type="domain" description="Deacetylase sirtuin-type" evidence="6">
    <location>
        <begin position="89"/>
        <end position="401"/>
    </location>
</feature>
<keyword evidence="2" id="KW-0808">Transferase</keyword>
<evidence type="ECO:0000313" key="7">
    <source>
        <dbReference type="EMBL" id="OJD37668.1"/>
    </source>
</evidence>
<dbReference type="EMBL" id="MNUE01000006">
    <property type="protein sequence ID" value="OJD37668.1"/>
    <property type="molecule type" value="Genomic_DNA"/>
</dbReference>
<accession>A0A1J9SCU0</accession>
<evidence type="ECO:0000256" key="4">
    <source>
        <dbReference type="PROSITE-ProRule" id="PRU00236"/>
    </source>
</evidence>
<dbReference type="InterPro" id="IPR026590">
    <property type="entry name" value="Ssirtuin_cat_dom"/>
</dbReference>
<feature type="compositionally biased region" description="Basic and acidic residues" evidence="5">
    <location>
        <begin position="403"/>
        <end position="413"/>
    </location>
</feature>
<sequence>MAVDAYCAGCSRESSPLSSPPSSPCPPSDYEYPSPPPSQDPSTKGSPLPDAMEPARACDDDGPPRKKRRTAEPKPRVTRHLNLQEDAIDETEREALDLLLKVLHKKRKIVMIVGAGISVAAGIPDFRSSKGLFNTLKQQHNLKSSGKDLFDASVYRDPDTTATFHEMVRSLSHQAKLARPTAFHQLIATLADEGRLLRLYSQNVDGIETSLQPLATQIPLPQKGPWPKTVLLHGGLEKMVCAKCNDVTDFEPELFHGPIPPPCKTCEEADQVRTLHAGKRSHGIGLLRPRMVLYNENGPDDEAIGSVTTADLRARPDAVIVVGTTLKVPGVRRITREMVNTVRDRKDGLTVWINNEPEPKGVDLENCWDLVVRGPCDAVARQAALRIWNDRSETMAKFLTEEEYRASKEKPSPEVRILSSPRKDRVLQVKGIPTPASSPKIQPQDPPIEDEITVASRPSTPPKKATTQSKGKGKNLSNVPLAERPKPKSTSVKTAPKKKAAPKKKSNASAKPNDKITNAFSVSKPAAQNVPELKSKPQRRGRKTDTANGPMAPVSPQSAKNNTAPPHNDPHTPKTLSLETKQIKAESNAEVATERGGSPKEVITPTGYLPKDMKRLLH</sequence>
<dbReference type="GO" id="GO:0017136">
    <property type="term" value="F:histone deacetylase activity, NAD-dependent"/>
    <property type="evidence" value="ECO:0007669"/>
    <property type="project" value="TreeGrafter"/>
</dbReference>
<dbReference type="AlphaFoldDB" id="A0A1J9SCU0"/>
<dbReference type="InterPro" id="IPR026591">
    <property type="entry name" value="Sirtuin_cat_small_dom_sf"/>
</dbReference>
<gene>
    <name evidence="7" type="ORF">BKCO1_600048</name>
</gene>
<dbReference type="Gene3D" id="3.40.50.1220">
    <property type="entry name" value="TPP-binding domain"/>
    <property type="match status" value="1"/>
</dbReference>
<dbReference type="SUPFAM" id="SSF52467">
    <property type="entry name" value="DHS-like NAD/FAD-binding domain"/>
    <property type="match status" value="1"/>
</dbReference>
<dbReference type="GO" id="GO:0006282">
    <property type="term" value="P:regulation of DNA repair"/>
    <property type="evidence" value="ECO:0007669"/>
    <property type="project" value="TreeGrafter"/>
</dbReference>
<comment type="caution">
    <text evidence="4">Lacks conserved residue(s) required for the propagation of feature annotation.</text>
</comment>
<dbReference type="Pfam" id="PF02146">
    <property type="entry name" value="SIR2"/>
    <property type="match status" value="1"/>
</dbReference>
<protein>
    <submittedName>
        <fullName evidence="7">Sir2 family histone deacetylase hst4</fullName>
    </submittedName>
</protein>
<dbReference type="RefSeq" id="XP_020133783.1">
    <property type="nucleotide sequence ID" value="XM_020277917.1"/>
</dbReference>
<dbReference type="InterPro" id="IPR003000">
    <property type="entry name" value="Sirtuin"/>
</dbReference>
<feature type="compositionally biased region" description="Polar residues" evidence="5">
    <location>
        <begin position="555"/>
        <end position="565"/>
    </location>
</feature>
<evidence type="ECO:0000256" key="5">
    <source>
        <dbReference type="SAM" id="MobiDB-lite"/>
    </source>
</evidence>
<keyword evidence="8" id="KW-1185">Reference proteome</keyword>
<feature type="region of interest" description="Disordered" evidence="5">
    <location>
        <begin position="1"/>
        <end position="83"/>
    </location>
</feature>
<proteinExistence type="inferred from homology"/>
<evidence type="ECO:0000313" key="8">
    <source>
        <dbReference type="Proteomes" id="UP000183809"/>
    </source>
</evidence>
<name>A0A1J9SCU0_9PEZI</name>
<dbReference type="InterPro" id="IPR029035">
    <property type="entry name" value="DHS-like_NAD/FAD-binding_dom"/>
</dbReference>
<dbReference type="OrthoDB" id="2919105at2759"/>
<dbReference type="Gene3D" id="3.30.1600.10">
    <property type="entry name" value="SIR2/SIRT2 'Small Domain"/>
    <property type="match status" value="1"/>
</dbReference>
<dbReference type="PANTHER" id="PTHR11085:SF15">
    <property type="entry name" value="NAD-DEPENDENT HISTONE DEACETYLASE HST4"/>
    <property type="match status" value="1"/>
</dbReference>
<dbReference type="InterPro" id="IPR050134">
    <property type="entry name" value="NAD-dep_sirtuin_deacylases"/>
</dbReference>
<comment type="caution">
    <text evidence="7">The sequence shown here is derived from an EMBL/GenBank/DDBJ whole genome shotgun (WGS) entry which is preliminary data.</text>
</comment>
<feature type="compositionally biased region" description="Basic and acidic residues" evidence="5">
    <location>
        <begin position="56"/>
        <end position="75"/>
    </location>
</feature>
<organism evidence="7 8">
    <name type="scientific">Diplodia corticola</name>
    <dbReference type="NCBI Taxonomy" id="236234"/>
    <lineage>
        <taxon>Eukaryota</taxon>
        <taxon>Fungi</taxon>
        <taxon>Dikarya</taxon>
        <taxon>Ascomycota</taxon>
        <taxon>Pezizomycotina</taxon>
        <taxon>Dothideomycetes</taxon>
        <taxon>Dothideomycetes incertae sedis</taxon>
        <taxon>Botryosphaeriales</taxon>
        <taxon>Botryosphaeriaceae</taxon>
        <taxon>Diplodia</taxon>
    </lineage>
</organism>
<dbReference type="GO" id="GO:0031508">
    <property type="term" value="P:pericentric heterochromatin formation"/>
    <property type="evidence" value="ECO:0007669"/>
    <property type="project" value="TreeGrafter"/>
</dbReference>
<feature type="compositionally biased region" description="Polar residues" evidence="5">
    <location>
        <begin position="465"/>
        <end position="478"/>
    </location>
</feature>
<dbReference type="PANTHER" id="PTHR11085">
    <property type="entry name" value="NAD-DEPENDENT PROTEIN DEACYLASE SIRTUIN-5, MITOCHONDRIAL-RELATED"/>
    <property type="match status" value="1"/>
</dbReference>
<feature type="compositionally biased region" description="Basic residues" evidence="5">
    <location>
        <begin position="495"/>
        <end position="506"/>
    </location>
</feature>
<evidence type="ECO:0000259" key="6">
    <source>
        <dbReference type="PROSITE" id="PS50305"/>
    </source>
</evidence>
<feature type="compositionally biased region" description="Pro residues" evidence="5">
    <location>
        <begin position="18"/>
        <end position="39"/>
    </location>
</feature>
<feature type="region of interest" description="Disordered" evidence="5">
    <location>
        <begin position="403"/>
        <end position="618"/>
    </location>
</feature>
<dbReference type="GO" id="GO:0000122">
    <property type="term" value="P:negative regulation of transcription by RNA polymerase II"/>
    <property type="evidence" value="ECO:0007669"/>
    <property type="project" value="TreeGrafter"/>
</dbReference>
<evidence type="ECO:0000256" key="1">
    <source>
        <dbReference type="ARBA" id="ARBA00006924"/>
    </source>
</evidence>